<dbReference type="WBParaSite" id="Csp11.Scaffold629.g15941.t1">
    <property type="protein sequence ID" value="Csp11.Scaffold629.g15941.t1"/>
    <property type="gene ID" value="Csp11.Scaffold629.g15941"/>
</dbReference>
<dbReference type="InterPro" id="IPR035984">
    <property type="entry name" value="Acyl-CoA-binding_sf"/>
</dbReference>
<proteinExistence type="predicted"/>
<dbReference type="GO" id="GO:0000062">
    <property type="term" value="F:fatty-acyl-CoA binding"/>
    <property type="evidence" value="ECO:0007669"/>
    <property type="project" value="InterPro"/>
</dbReference>
<protein>
    <submittedName>
        <fullName evidence="2">ACB domain-containing protein</fullName>
    </submittedName>
</protein>
<evidence type="ECO:0000313" key="1">
    <source>
        <dbReference type="Proteomes" id="UP000095282"/>
    </source>
</evidence>
<name>A0A1I7U8J2_9PELO</name>
<accession>A0A1I7U8J2</accession>
<dbReference type="Gene3D" id="1.20.80.10">
    <property type="match status" value="1"/>
</dbReference>
<keyword evidence="1" id="KW-1185">Reference proteome</keyword>
<dbReference type="STRING" id="1561998.A0A1I7U8J2"/>
<dbReference type="eggNOG" id="ENOG502SV4I">
    <property type="taxonomic scope" value="Eukaryota"/>
</dbReference>
<dbReference type="InterPro" id="IPR014352">
    <property type="entry name" value="FERM/acyl-CoA-bd_prot_sf"/>
</dbReference>
<reference evidence="2" key="1">
    <citation type="submission" date="2016-11" db="UniProtKB">
        <authorList>
            <consortium name="WormBaseParasite"/>
        </authorList>
    </citation>
    <scope>IDENTIFICATION</scope>
</reference>
<sequence length="143" mass="17138">MDYDSKKLEEARKQTIRWEAWKREEVEARQRGLEFKMYWEKRHKEDRDAWRLKDFANAIDKMSRAGYKGKHGDFEVPSERLEELNALYMQATVGDYDGNTALKCSQFWKKHSGKTQIEAIREYIKLTNKVLTKYGWNPPEGWV</sequence>
<dbReference type="Proteomes" id="UP000095282">
    <property type="component" value="Unplaced"/>
</dbReference>
<evidence type="ECO:0000313" key="2">
    <source>
        <dbReference type="WBParaSite" id="Csp11.Scaffold629.g15941.t1"/>
    </source>
</evidence>
<dbReference type="SUPFAM" id="SSF47027">
    <property type="entry name" value="Acyl-CoA binding protein"/>
    <property type="match status" value="1"/>
</dbReference>
<dbReference type="AlphaFoldDB" id="A0A1I7U8J2"/>
<organism evidence="1 2">
    <name type="scientific">Caenorhabditis tropicalis</name>
    <dbReference type="NCBI Taxonomy" id="1561998"/>
    <lineage>
        <taxon>Eukaryota</taxon>
        <taxon>Metazoa</taxon>
        <taxon>Ecdysozoa</taxon>
        <taxon>Nematoda</taxon>
        <taxon>Chromadorea</taxon>
        <taxon>Rhabditida</taxon>
        <taxon>Rhabditina</taxon>
        <taxon>Rhabditomorpha</taxon>
        <taxon>Rhabditoidea</taxon>
        <taxon>Rhabditidae</taxon>
        <taxon>Peloderinae</taxon>
        <taxon>Caenorhabditis</taxon>
    </lineage>
</organism>